<evidence type="ECO:0000313" key="1">
    <source>
        <dbReference type="EMBL" id="CAD8253694.1"/>
    </source>
</evidence>
<organism evidence="1">
    <name type="scientific">Pinguiococcus pyrenoidosus</name>
    <dbReference type="NCBI Taxonomy" id="172671"/>
    <lineage>
        <taxon>Eukaryota</taxon>
        <taxon>Sar</taxon>
        <taxon>Stramenopiles</taxon>
        <taxon>Ochrophyta</taxon>
        <taxon>Pinguiophyceae</taxon>
        <taxon>Pinguiochrysidales</taxon>
        <taxon>Pinguiochrysidaceae</taxon>
        <taxon>Pinguiococcus</taxon>
    </lineage>
</organism>
<dbReference type="EMBL" id="HBEA01004208">
    <property type="protein sequence ID" value="CAD8253694.1"/>
    <property type="molecule type" value="Transcribed_RNA"/>
</dbReference>
<protein>
    <submittedName>
        <fullName evidence="1">Uncharacterized protein</fullName>
    </submittedName>
</protein>
<accession>A0A7R9Y9E6</accession>
<proteinExistence type="predicted"/>
<reference evidence="1" key="1">
    <citation type="submission" date="2021-01" db="EMBL/GenBank/DDBJ databases">
        <authorList>
            <person name="Corre E."/>
            <person name="Pelletier E."/>
            <person name="Niang G."/>
            <person name="Scheremetjew M."/>
            <person name="Finn R."/>
            <person name="Kale V."/>
            <person name="Holt S."/>
            <person name="Cochrane G."/>
            <person name="Meng A."/>
            <person name="Brown T."/>
            <person name="Cohen L."/>
        </authorList>
    </citation>
    <scope>NUCLEOTIDE SEQUENCE</scope>
    <source>
        <strain evidence="1">CCMP2078</strain>
    </source>
</reference>
<dbReference type="AlphaFoldDB" id="A0A7R9Y9E6"/>
<sequence length="141" mass="14657">MQEEQPGQEVALAAPAPRDSHREVDILTAAAIMLIPPAPALSEEERQRPAEAFGPLRVSEMLLEASSEAFESDALESDASAPSDDAVAVWAPVFAALLPATNNQAANLAAAHDALSVSDALIEVLADMSTSVPEETGAIEV</sequence>
<gene>
    <name evidence="1" type="ORF">PPYR1160_LOCUS3186</name>
</gene>
<name>A0A7R9Y9E6_9STRA</name>